<dbReference type="Pfam" id="PF01381">
    <property type="entry name" value="HTH_3"/>
    <property type="match status" value="1"/>
</dbReference>
<dbReference type="SUPFAM" id="SSF52540">
    <property type="entry name" value="P-loop containing nucleoside triphosphate hydrolases"/>
    <property type="match status" value="1"/>
</dbReference>
<proteinExistence type="predicted"/>
<dbReference type="InterPro" id="IPR010982">
    <property type="entry name" value="Lambda_DNA-bd_dom_sf"/>
</dbReference>
<gene>
    <name evidence="2" type="ORF">GCM10023220_47770</name>
</gene>
<dbReference type="PANTHER" id="PTHR47691">
    <property type="entry name" value="REGULATOR-RELATED"/>
    <property type="match status" value="1"/>
</dbReference>
<evidence type="ECO:0000259" key="1">
    <source>
        <dbReference type="PROSITE" id="PS50943"/>
    </source>
</evidence>
<dbReference type="Pfam" id="PF00931">
    <property type="entry name" value="NB-ARC"/>
    <property type="match status" value="1"/>
</dbReference>
<organism evidence="2 3">
    <name type="scientific">Streptomyces ziwulingensis</name>
    <dbReference type="NCBI Taxonomy" id="1045501"/>
    <lineage>
        <taxon>Bacteria</taxon>
        <taxon>Bacillati</taxon>
        <taxon>Actinomycetota</taxon>
        <taxon>Actinomycetes</taxon>
        <taxon>Kitasatosporales</taxon>
        <taxon>Streptomycetaceae</taxon>
        <taxon>Streptomyces</taxon>
    </lineage>
</organism>
<dbReference type="SUPFAM" id="SSF47413">
    <property type="entry name" value="lambda repressor-like DNA-binding domains"/>
    <property type="match status" value="1"/>
</dbReference>
<dbReference type="InterPro" id="IPR027417">
    <property type="entry name" value="P-loop_NTPase"/>
</dbReference>
<sequence length="439" mass="48042">MGPDGVGALVRRFRCQARLTQYELAEISTVSVRAIRDLENGRVERPRQETVRLIANGLRLGESQRLVLHTACGGNAKEAAVKLIADAAPIAPPARLSGLSGREPEVRAAVDAMTHDLNRWITVTGLNGVGKTGVALDIAHTLYQLHSYSVLWVSLEESRPRPDGPDRFGVDSAVVAEVSRIGEHLLGSDFNAHELCQMIGQRRTLLVLDGCDLNRVRTDRLMALLAGCRSLRVLVTTRDSGTTPGDHLLPLEPLAVPVREDDAPGRAEHYPAVQLMLSHIRRLRPRAMDPSTATVSELAGICRALDCIPAALKLGAEWALVLSPEQLLRRAQDDPLSLLVSPTDDPADRTFRQALEQTLRGVTGPDRRLLRLLAPVHTGWSVQDVARIAGIDERDSAHRIYGLFVRGLVRHAHDATGSHFRVLNLVSRLFETGEPAMAR</sequence>
<dbReference type="PANTHER" id="PTHR47691:SF3">
    <property type="entry name" value="HTH-TYPE TRANSCRIPTIONAL REGULATOR RV0890C-RELATED"/>
    <property type="match status" value="1"/>
</dbReference>
<name>A0ABP9CMJ6_9ACTN</name>
<dbReference type="Gene3D" id="3.40.50.300">
    <property type="entry name" value="P-loop containing nucleotide triphosphate hydrolases"/>
    <property type="match status" value="1"/>
</dbReference>
<dbReference type="InterPro" id="IPR002182">
    <property type="entry name" value="NB-ARC"/>
</dbReference>
<evidence type="ECO:0000313" key="2">
    <source>
        <dbReference type="EMBL" id="GAA4811288.1"/>
    </source>
</evidence>
<dbReference type="RefSeq" id="WP_345622127.1">
    <property type="nucleotide sequence ID" value="NZ_BAABIG010000052.1"/>
</dbReference>
<dbReference type="PROSITE" id="PS50943">
    <property type="entry name" value="HTH_CROC1"/>
    <property type="match status" value="1"/>
</dbReference>
<dbReference type="CDD" id="cd00093">
    <property type="entry name" value="HTH_XRE"/>
    <property type="match status" value="1"/>
</dbReference>
<dbReference type="SMART" id="SM00530">
    <property type="entry name" value="HTH_XRE"/>
    <property type="match status" value="1"/>
</dbReference>
<dbReference type="Proteomes" id="UP001501265">
    <property type="component" value="Unassembled WGS sequence"/>
</dbReference>
<keyword evidence="3" id="KW-1185">Reference proteome</keyword>
<dbReference type="EMBL" id="BAABIG010000052">
    <property type="protein sequence ID" value="GAA4811288.1"/>
    <property type="molecule type" value="Genomic_DNA"/>
</dbReference>
<protein>
    <submittedName>
        <fullName evidence="2">Helix-turn-helix domain-containing protein</fullName>
    </submittedName>
</protein>
<feature type="domain" description="HTH cro/C1-type" evidence="1">
    <location>
        <begin position="10"/>
        <end position="66"/>
    </location>
</feature>
<comment type="caution">
    <text evidence="2">The sequence shown here is derived from an EMBL/GenBank/DDBJ whole genome shotgun (WGS) entry which is preliminary data.</text>
</comment>
<dbReference type="InterPro" id="IPR001387">
    <property type="entry name" value="Cro/C1-type_HTH"/>
</dbReference>
<evidence type="ECO:0000313" key="3">
    <source>
        <dbReference type="Proteomes" id="UP001501265"/>
    </source>
</evidence>
<accession>A0ABP9CMJ6</accession>
<reference evidence="3" key="1">
    <citation type="journal article" date="2019" name="Int. J. Syst. Evol. Microbiol.">
        <title>The Global Catalogue of Microorganisms (GCM) 10K type strain sequencing project: providing services to taxonomists for standard genome sequencing and annotation.</title>
        <authorList>
            <consortium name="The Broad Institute Genomics Platform"/>
            <consortium name="The Broad Institute Genome Sequencing Center for Infectious Disease"/>
            <person name="Wu L."/>
            <person name="Ma J."/>
        </authorList>
    </citation>
    <scope>NUCLEOTIDE SEQUENCE [LARGE SCALE GENOMIC DNA]</scope>
    <source>
        <strain evidence="3">JCM 18081</strain>
    </source>
</reference>
<dbReference type="Gene3D" id="1.10.260.40">
    <property type="entry name" value="lambda repressor-like DNA-binding domains"/>
    <property type="match status" value="1"/>
</dbReference>